<name>A0ABT1SF18_9FIRM</name>
<reference evidence="1 2" key="1">
    <citation type="submission" date="2022-06" db="EMBL/GenBank/DDBJ databases">
        <title>Isolation of gut microbiota from human fecal samples.</title>
        <authorList>
            <person name="Pamer E.G."/>
            <person name="Barat B."/>
            <person name="Waligurski E."/>
            <person name="Medina S."/>
            <person name="Paddock L."/>
            <person name="Mostad J."/>
        </authorList>
    </citation>
    <scope>NUCLEOTIDE SEQUENCE [LARGE SCALE GENOMIC DNA]</scope>
    <source>
        <strain evidence="1 2">DFI.7.95</strain>
    </source>
</reference>
<accession>A0ABT1SF18</accession>
<keyword evidence="2" id="KW-1185">Reference proteome</keyword>
<dbReference type="EMBL" id="JANGAC010000017">
    <property type="protein sequence ID" value="MCQ4925060.1"/>
    <property type="molecule type" value="Genomic_DNA"/>
</dbReference>
<protein>
    <submittedName>
        <fullName evidence="1">Uncharacterized protein</fullName>
    </submittedName>
</protein>
<dbReference type="InterPro" id="IPR029063">
    <property type="entry name" value="SAM-dependent_MTases_sf"/>
</dbReference>
<comment type="caution">
    <text evidence="1">The sequence shown here is derived from an EMBL/GenBank/DDBJ whole genome shotgun (WGS) entry which is preliminary data.</text>
</comment>
<dbReference type="RefSeq" id="WP_256312651.1">
    <property type="nucleotide sequence ID" value="NZ_JANGAC010000017.1"/>
</dbReference>
<dbReference type="Gene3D" id="3.40.50.150">
    <property type="entry name" value="Vaccinia Virus protein VP39"/>
    <property type="match status" value="1"/>
</dbReference>
<organism evidence="1 2">
    <name type="scientific">Tissierella carlieri</name>
    <dbReference type="NCBI Taxonomy" id="689904"/>
    <lineage>
        <taxon>Bacteria</taxon>
        <taxon>Bacillati</taxon>
        <taxon>Bacillota</taxon>
        <taxon>Tissierellia</taxon>
        <taxon>Tissierellales</taxon>
        <taxon>Tissierellaceae</taxon>
        <taxon>Tissierella</taxon>
    </lineage>
</organism>
<proteinExistence type="predicted"/>
<evidence type="ECO:0000313" key="2">
    <source>
        <dbReference type="Proteomes" id="UP001524478"/>
    </source>
</evidence>
<gene>
    <name evidence="1" type="ORF">NE686_18305</name>
</gene>
<sequence>MENMREYRMNFWRHKTNEANRGYFPTSLEIVKMEMDLIDFGEINDGSILNICDLTGGIGEQLNFMHEYIIGKNLVPNSYYNEVTKERYGIAQSKYGSIENFNLLNSDFFNLKARNSNNKKVFTIIRNNPPYGDFDYKGINVRMEDIFFIKNAEMQVDYGIQIFELPIHQLIEDKNLIRRIFYRYENVHIYSFPKPYFDKKQICVIGAKKKINTNDIELAEIWREKLINNSILSLDEVGTPIIKLNPKAITNTQPIVLYRDGKVTDQTLSRGFDAVFDSLVRETTLTNNDNSDLGLKTPLIEQLPGHIALDIYSGQYDGLVGDVLIKGGVKKGTKIIREQEKDVITTTEVEVVYPFVEITSSNGQTLIKEYSFSNDENETA</sequence>
<dbReference type="Proteomes" id="UP001524478">
    <property type="component" value="Unassembled WGS sequence"/>
</dbReference>
<dbReference type="SUPFAM" id="SSF53335">
    <property type="entry name" value="S-adenosyl-L-methionine-dependent methyltransferases"/>
    <property type="match status" value="1"/>
</dbReference>
<evidence type="ECO:0000313" key="1">
    <source>
        <dbReference type="EMBL" id="MCQ4925060.1"/>
    </source>
</evidence>